<organism evidence="2 3">
    <name type="scientific">Linum trigynum</name>
    <dbReference type="NCBI Taxonomy" id="586398"/>
    <lineage>
        <taxon>Eukaryota</taxon>
        <taxon>Viridiplantae</taxon>
        <taxon>Streptophyta</taxon>
        <taxon>Embryophyta</taxon>
        <taxon>Tracheophyta</taxon>
        <taxon>Spermatophyta</taxon>
        <taxon>Magnoliopsida</taxon>
        <taxon>eudicotyledons</taxon>
        <taxon>Gunneridae</taxon>
        <taxon>Pentapetalae</taxon>
        <taxon>rosids</taxon>
        <taxon>fabids</taxon>
        <taxon>Malpighiales</taxon>
        <taxon>Linaceae</taxon>
        <taxon>Linum</taxon>
    </lineage>
</organism>
<reference evidence="2 3" key="1">
    <citation type="submission" date="2024-04" db="EMBL/GenBank/DDBJ databases">
        <authorList>
            <person name="Fracassetti M."/>
        </authorList>
    </citation>
    <scope>NUCLEOTIDE SEQUENCE [LARGE SCALE GENOMIC DNA]</scope>
</reference>
<name>A0AAV2CWP7_9ROSI</name>
<accession>A0AAV2CWP7</accession>
<evidence type="ECO:0000313" key="2">
    <source>
        <dbReference type="EMBL" id="CAL1360501.1"/>
    </source>
</evidence>
<evidence type="ECO:0000256" key="1">
    <source>
        <dbReference type="SAM" id="MobiDB-lite"/>
    </source>
</evidence>
<dbReference type="EMBL" id="OZ034814">
    <property type="protein sequence ID" value="CAL1360501.1"/>
    <property type="molecule type" value="Genomic_DNA"/>
</dbReference>
<dbReference type="Proteomes" id="UP001497516">
    <property type="component" value="Chromosome 10"/>
</dbReference>
<feature type="region of interest" description="Disordered" evidence="1">
    <location>
        <begin position="1"/>
        <end position="30"/>
    </location>
</feature>
<evidence type="ECO:0000313" key="3">
    <source>
        <dbReference type="Proteomes" id="UP001497516"/>
    </source>
</evidence>
<gene>
    <name evidence="2" type="ORF">LTRI10_LOCUS7935</name>
</gene>
<feature type="compositionally biased region" description="Basic and acidic residues" evidence="1">
    <location>
        <begin position="15"/>
        <end position="27"/>
    </location>
</feature>
<proteinExistence type="predicted"/>
<protein>
    <submittedName>
        <fullName evidence="2">Uncharacterized protein</fullName>
    </submittedName>
</protein>
<dbReference type="AlphaFoldDB" id="A0AAV2CWP7"/>
<sequence>MPTDTSDWWIVTDSEGPREDASNDPRHMGLITSEPASERVCKFLCRVRPGGEVEQAFWKNPGVTFLHPTNFRVR</sequence>
<keyword evidence="3" id="KW-1185">Reference proteome</keyword>